<dbReference type="PRINTS" id="PR00365">
    <property type="entry name" value="ENDOTHELIN"/>
</dbReference>
<evidence type="ECO:0000256" key="1">
    <source>
        <dbReference type="ARBA" id="ARBA00004613"/>
    </source>
</evidence>
<dbReference type="InterPro" id="IPR020475">
    <property type="entry name" value="Endothelin"/>
</dbReference>
<keyword evidence="5" id="KW-0839">Vasoconstrictor</keyword>
<sequence>MRISIPLHVCGHNVRFFAGLRCFDNDALITALSAPAGETPTASTDSQLRRHVRTKRCSCATFMDNECVYFCHLDIIWVNTPERVVAYGLGNAPRTRRAVSDSMATRTEPRCQCLRPNDAACRHFCRLENRPRFEASPDARVRSAGGDGCAQAQCKPQPAADTGGIKRTRNGNEKRVSPLAIRAALRTRLLLKKWRARQRHRARAWEAESAAS</sequence>
<feature type="region of interest" description="Disordered" evidence="8">
    <location>
        <begin position="147"/>
        <end position="175"/>
    </location>
</feature>
<dbReference type="PROSITE" id="PS00270">
    <property type="entry name" value="ENDOTHELIN"/>
    <property type="match status" value="2"/>
</dbReference>
<dbReference type="GO" id="GO:0031708">
    <property type="term" value="F:endothelin B receptor binding"/>
    <property type="evidence" value="ECO:0007669"/>
    <property type="project" value="TreeGrafter"/>
</dbReference>
<accession>A0A8C3AXS9</accession>
<protein>
    <recommendedName>
        <fullName evidence="6">Endothelin-1</fullName>
    </recommendedName>
</protein>
<dbReference type="GO" id="GO:0005615">
    <property type="term" value="C:extracellular space"/>
    <property type="evidence" value="ECO:0007669"/>
    <property type="project" value="TreeGrafter"/>
</dbReference>
<name>A0A8C3AXS9_CYCLU</name>
<feature type="domain" description="Endothelin-like toxin" evidence="9">
    <location>
        <begin position="110"/>
        <end position="131"/>
    </location>
</feature>
<evidence type="ECO:0000256" key="6">
    <source>
        <dbReference type="ARBA" id="ARBA00040197"/>
    </source>
</evidence>
<dbReference type="InterPro" id="IPR019764">
    <property type="entry name" value="Endothelin_toxin_CS"/>
</dbReference>
<dbReference type="GO" id="GO:0003100">
    <property type="term" value="P:regulation of systemic arterial blood pressure by endothelin"/>
    <property type="evidence" value="ECO:0007669"/>
    <property type="project" value="TreeGrafter"/>
</dbReference>
<dbReference type="GO" id="GO:0014826">
    <property type="term" value="P:vein smooth muscle contraction"/>
    <property type="evidence" value="ECO:0007669"/>
    <property type="project" value="TreeGrafter"/>
</dbReference>
<keyword evidence="11" id="KW-1185">Reference proteome</keyword>
<feature type="domain" description="Endothelin-like toxin" evidence="9">
    <location>
        <begin position="56"/>
        <end position="77"/>
    </location>
</feature>
<dbReference type="Ensembl" id="ENSCLMT00005049934.1">
    <property type="protein sequence ID" value="ENSCLMP00005048285.1"/>
    <property type="gene ID" value="ENSCLMG00005022105.1"/>
</dbReference>
<evidence type="ECO:0000256" key="4">
    <source>
        <dbReference type="ARBA" id="ARBA00022858"/>
    </source>
</evidence>
<proteinExistence type="inferred from homology"/>
<dbReference type="PANTHER" id="PTHR13874">
    <property type="entry name" value="ENDOTHELIN"/>
    <property type="match status" value="1"/>
</dbReference>
<reference evidence="10" key="1">
    <citation type="submission" date="2025-08" db="UniProtKB">
        <authorList>
            <consortium name="Ensembl"/>
        </authorList>
    </citation>
    <scope>IDENTIFICATION</scope>
</reference>
<keyword evidence="4" id="KW-0838">Vasoactive</keyword>
<evidence type="ECO:0000256" key="8">
    <source>
        <dbReference type="SAM" id="MobiDB-lite"/>
    </source>
</evidence>
<dbReference type="GO" id="GO:0031707">
    <property type="term" value="F:endothelin A receptor binding"/>
    <property type="evidence" value="ECO:0007669"/>
    <property type="project" value="TreeGrafter"/>
</dbReference>
<comment type="similarity">
    <text evidence="2">Belongs to the endothelin/sarafotoxin family.</text>
</comment>
<reference evidence="10" key="2">
    <citation type="submission" date="2025-09" db="UniProtKB">
        <authorList>
            <consortium name="Ensembl"/>
        </authorList>
    </citation>
    <scope>IDENTIFICATION</scope>
</reference>
<dbReference type="InterPro" id="IPR001928">
    <property type="entry name" value="Endothln-like_toxin"/>
</dbReference>
<dbReference type="Proteomes" id="UP000694565">
    <property type="component" value="Unplaced"/>
</dbReference>
<dbReference type="AlphaFoldDB" id="A0A8C3AXS9"/>
<dbReference type="GO" id="GO:0005179">
    <property type="term" value="F:hormone activity"/>
    <property type="evidence" value="ECO:0007669"/>
    <property type="project" value="TreeGrafter"/>
</dbReference>
<comment type="subcellular location">
    <subcellularLocation>
        <location evidence="1">Secreted</location>
    </subcellularLocation>
</comment>
<evidence type="ECO:0000256" key="3">
    <source>
        <dbReference type="ARBA" id="ARBA00022525"/>
    </source>
</evidence>
<dbReference type="GO" id="GO:0006874">
    <property type="term" value="P:intracellular calcium ion homeostasis"/>
    <property type="evidence" value="ECO:0007669"/>
    <property type="project" value="TreeGrafter"/>
</dbReference>
<organism evidence="10 11">
    <name type="scientific">Cyclopterus lumpus</name>
    <name type="common">Lumpsucker</name>
    <dbReference type="NCBI Taxonomy" id="8103"/>
    <lineage>
        <taxon>Eukaryota</taxon>
        <taxon>Metazoa</taxon>
        <taxon>Chordata</taxon>
        <taxon>Craniata</taxon>
        <taxon>Vertebrata</taxon>
        <taxon>Euteleostomi</taxon>
        <taxon>Actinopterygii</taxon>
        <taxon>Neopterygii</taxon>
        <taxon>Teleostei</taxon>
        <taxon>Neoteleostei</taxon>
        <taxon>Acanthomorphata</taxon>
        <taxon>Eupercaria</taxon>
        <taxon>Perciformes</taxon>
        <taxon>Cottioidei</taxon>
        <taxon>Cottales</taxon>
        <taxon>Cyclopteridae</taxon>
        <taxon>Cyclopterus</taxon>
    </lineage>
</organism>
<dbReference type="SMART" id="SM00272">
    <property type="entry name" value="END"/>
    <property type="match status" value="2"/>
</dbReference>
<evidence type="ECO:0000259" key="9">
    <source>
        <dbReference type="SMART" id="SM00272"/>
    </source>
</evidence>
<evidence type="ECO:0000313" key="11">
    <source>
        <dbReference type="Proteomes" id="UP000694565"/>
    </source>
</evidence>
<evidence type="ECO:0000313" key="10">
    <source>
        <dbReference type="Ensembl" id="ENSCLMP00005048285.1"/>
    </source>
</evidence>
<dbReference type="PANTHER" id="PTHR13874:SF10">
    <property type="entry name" value="ENDOTHELIN-1"/>
    <property type="match status" value="1"/>
</dbReference>
<evidence type="ECO:0000256" key="2">
    <source>
        <dbReference type="ARBA" id="ARBA00010959"/>
    </source>
</evidence>
<dbReference type="Pfam" id="PF00322">
    <property type="entry name" value="Endothelin"/>
    <property type="match status" value="1"/>
</dbReference>
<evidence type="ECO:0000256" key="7">
    <source>
        <dbReference type="ARBA" id="ARBA00046081"/>
    </source>
</evidence>
<keyword evidence="3" id="KW-0964">Secreted</keyword>
<feature type="compositionally biased region" description="Low complexity" evidence="8">
    <location>
        <begin position="149"/>
        <end position="160"/>
    </location>
</feature>
<comment type="function">
    <text evidence="7">Endothelins are endothelium-derived vasoconstrictor peptides. Probable ligand for G-protein coupled receptors EDNRA and EDNRB which activates PTK2B, BCAR1, BCAR3 and, GTPases RAP1 and RHOA cascade in glomerular mesangial cells. Also binds the DEAR/FBXW7-AS1 receptor. Promotes mesenteric arterial wall remodeling via activation of ROCK signaling and subsequent colocalization of NFATC3 with F-actin filaments. NFATC3 then translocates to the nucleus where it subsequently promotes the transcription of the smooth muscle hypertrophy and differentiation marker ACTA2.</text>
</comment>
<dbReference type="GeneTree" id="ENSGT00950000183053"/>
<dbReference type="GO" id="GO:0019229">
    <property type="term" value="P:regulation of vasoconstriction"/>
    <property type="evidence" value="ECO:0007669"/>
    <property type="project" value="InterPro"/>
</dbReference>
<evidence type="ECO:0000256" key="5">
    <source>
        <dbReference type="ARBA" id="ARBA00023322"/>
    </source>
</evidence>